<feature type="signal peptide" evidence="1">
    <location>
        <begin position="1"/>
        <end position="19"/>
    </location>
</feature>
<dbReference type="EMBL" id="FMYP01000006">
    <property type="protein sequence ID" value="SDB88258.1"/>
    <property type="molecule type" value="Genomic_DNA"/>
</dbReference>
<sequence>MKKAIVFALMLLQAFVLVAQEDEPHFLLPPKKLQVGGFGGVITEFSAFKGRFAVFTGGGGAILINRCFFLGAYGSGLASEMTFPDIYPFDHNPVSNPKLPLYENLTYTFSHGGLWTGYSFEANRVFHMGMSFRVGGGEVSLVDPNRADRYQFALAKDNIVVIQPEVNIEVNVVRWLRIRGGAGYRFVGSLDNLSYTAFDGSNRNFYTTSDFNSPYANVAFLFGSFGAKKPKTIIN</sequence>
<evidence type="ECO:0000256" key="1">
    <source>
        <dbReference type="SAM" id="SignalP"/>
    </source>
</evidence>
<feature type="chain" id="PRO_5011746516" description="Outer membrane protein beta-barrel domain-containing protein" evidence="1">
    <location>
        <begin position="20"/>
        <end position="235"/>
    </location>
</feature>
<reference evidence="2 3" key="1">
    <citation type="submission" date="2016-09" db="EMBL/GenBank/DDBJ databases">
        <authorList>
            <person name="Capua I."/>
            <person name="De Benedictis P."/>
            <person name="Joannis T."/>
            <person name="Lombin L.H."/>
            <person name="Cattoli G."/>
        </authorList>
    </citation>
    <scope>NUCLEOTIDE SEQUENCE [LARGE SCALE GENOMIC DNA]</scope>
    <source>
        <strain evidence="2 3">A7P-90m</strain>
    </source>
</reference>
<keyword evidence="1" id="KW-0732">Signal</keyword>
<gene>
    <name evidence="2" type="ORF">SAMN05216323_100619</name>
</gene>
<name>A0A1G6H2B0_9BACT</name>
<evidence type="ECO:0000313" key="2">
    <source>
        <dbReference type="EMBL" id="SDB88258.1"/>
    </source>
</evidence>
<proteinExistence type="predicted"/>
<dbReference type="AlphaFoldDB" id="A0A1G6H2B0"/>
<dbReference type="STRING" id="1640674.SAMN05216323_100619"/>
<protein>
    <recommendedName>
        <fullName evidence="4">Outer membrane protein beta-barrel domain-containing protein</fullName>
    </recommendedName>
</protein>
<evidence type="ECO:0000313" key="3">
    <source>
        <dbReference type="Proteomes" id="UP000199452"/>
    </source>
</evidence>
<keyword evidence="3" id="KW-1185">Reference proteome</keyword>
<evidence type="ECO:0008006" key="4">
    <source>
        <dbReference type="Google" id="ProtNLM"/>
    </source>
</evidence>
<dbReference type="Proteomes" id="UP000199452">
    <property type="component" value="Unassembled WGS sequence"/>
</dbReference>
<accession>A0A1G6H2B0</accession>
<organism evidence="2 3">
    <name type="scientific">Williamwhitmania taraxaci</name>
    <dbReference type="NCBI Taxonomy" id="1640674"/>
    <lineage>
        <taxon>Bacteria</taxon>
        <taxon>Pseudomonadati</taxon>
        <taxon>Bacteroidota</taxon>
        <taxon>Bacteroidia</taxon>
        <taxon>Bacteroidales</taxon>
        <taxon>Williamwhitmaniaceae</taxon>
        <taxon>Williamwhitmania</taxon>
    </lineage>
</organism>